<feature type="transmembrane region" description="Helical" evidence="13">
    <location>
        <begin position="362"/>
        <end position="381"/>
    </location>
</feature>
<evidence type="ECO:0000256" key="2">
    <source>
        <dbReference type="ARBA" id="ARBA00006434"/>
    </source>
</evidence>
<evidence type="ECO:0000256" key="6">
    <source>
        <dbReference type="ARBA" id="ARBA00022847"/>
    </source>
</evidence>
<feature type="transmembrane region" description="Helical" evidence="13">
    <location>
        <begin position="306"/>
        <end position="329"/>
    </location>
</feature>
<reference evidence="15" key="1">
    <citation type="submission" date="2016-10" db="EMBL/GenBank/DDBJ databases">
        <authorList>
            <person name="Varghese N."/>
            <person name="Submissions S."/>
        </authorList>
    </citation>
    <scope>NUCLEOTIDE SEQUENCE [LARGE SCALE GENOMIC DNA]</scope>
    <source>
        <strain evidence="15">DC30,IBRC 10041,KCTC 4046</strain>
    </source>
</reference>
<evidence type="ECO:0000256" key="11">
    <source>
        <dbReference type="ARBA" id="ARBA00023201"/>
    </source>
</evidence>
<gene>
    <name evidence="14" type="ORF">SAMN05216564_103192</name>
</gene>
<feature type="transmembrane region" description="Helical" evidence="13">
    <location>
        <begin position="234"/>
        <end position="252"/>
    </location>
</feature>
<keyword evidence="4" id="KW-1003">Cell membrane</keyword>
<keyword evidence="5 13" id="KW-0812">Transmembrane</keyword>
<keyword evidence="6" id="KW-0769">Symport</keyword>
<evidence type="ECO:0000256" key="9">
    <source>
        <dbReference type="ARBA" id="ARBA00023065"/>
    </source>
</evidence>
<evidence type="ECO:0000256" key="1">
    <source>
        <dbReference type="ARBA" id="ARBA00004651"/>
    </source>
</evidence>
<comment type="subcellular location">
    <subcellularLocation>
        <location evidence="1">Cell membrane</location>
        <topology evidence="1">Multi-pass membrane protein</topology>
    </subcellularLocation>
</comment>
<dbReference type="GO" id="GO:0005886">
    <property type="term" value="C:plasma membrane"/>
    <property type="evidence" value="ECO:0007669"/>
    <property type="project" value="UniProtKB-SubCell"/>
</dbReference>
<dbReference type="PROSITE" id="PS50283">
    <property type="entry name" value="NA_SOLUT_SYMP_3"/>
    <property type="match status" value="1"/>
</dbReference>
<feature type="transmembrane region" description="Helical" evidence="13">
    <location>
        <begin position="116"/>
        <end position="138"/>
    </location>
</feature>
<dbReference type="RefSeq" id="WP_092731450.1">
    <property type="nucleotide sequence ID" value="NZ_FNPC01000003.1"/>
</dbReference>
<protein>
    <submittedName>
        <fullName evidence="14">Na+/proline symporter</fullName>
    </submittedName>
</protein>
<keyword evidence="7 13" id="KW-1133">Transmembrane helix</keyword>
<evidence type="ECO:0000313" key="14">
    <source>
        <dbReference type="EMBL" id="SDY12450.1"/>
    </source>
</evidence>
<dbReference type="OrthoDB" id="19182at2157"/>
<feature type="transmembrane region" description="Helical" evidence="13">
    <location>
        <begin position="450"/>
        <end position="472"/>
    </location>
</feature>
<keyword evidence="3" id="KW-0813">Transport</keyword>
<feature type="transmembrane region" description="Helical" evidence="13">
    <location>
        <begin position="46"/>
        <end position="69"/>
    </location>
</feature>
<dbReference type="AlphaFoldDB" id="A0A1H3HAR6"/>
<sequence length="515" mass="55072">MAISDVLPAVLLFAYLALLAAVVLVYGRLRDQTMEEYAVAGRSYPWWMMLFTVLATWIIASFYTSWFAMAGTSGAIAFYIVLYTIAGLVVYYAIAPRIWKWGKLHDLYNMPDFIRLRFDSPTLAVLVAIGAIVIGAPWQVLSIKTFGMLMYEATNGTVPFDVGMGIITAVVLGYIVFSGMRSVVVTDFVQGIISTVIVFIALAWISTNLFGGFGPLLDQVATQQPELLTVQGSTGYWASIILTGTIGGYAWLEIFNRIFLAKDVTEVKKVAVGAPILVTITSFMVLVLGLGVGLVPEAAEAGQSAFFVMAEAAGGPLLLAGVGVIVLAAGMSSIDSQLATLGVVTSWNIVKELKPDISTGKAVNISRVVIVAWVLAAYYLATLDLPLLARIAIWTYEGIVHLFPPIALGLVWKRGNATAALAGIVVGLTTTYGINFLLAPSVGGPIAELAGFTGAIIGLPLNVAVYVIGAYVGSDVEYVDELFAEVAEYDGESLDLESRQEVLDRYDPIAPGEDD</sequence>
<dbReference type="InterPro" id="IPR050277">
    <property type="entry name" value="Sodium:Solute_Symporter"/>
</dbReference>
<dbReference type="Pfam" id="PF00474">
    <property type="entry name" value="SSF"/>
    <property type="match status" value="1"/>
</dbReference>
<feature type="transmembrane region" description="Helical" evidence="13">
    <location>
        <begin position="393"/>
        <end position="412"/>
    </location>
</feature>
<evidence type="ECO:0000256" key="13">
    <source>
        <dbReference type="SAM" id="Phobius"/>
    </source>
</evidence>
<feature type="transmembrane region" description="Helical" evidence="13">
    <location>
        <begin position="75"/>
        <end position="95"/>
    </location>
</feature>
<proteinExistence type="inferred from homology"/>
<organism evidence="14 15">
    <name type="scientific">Halopenitus persicus</name>
    <dbReference type="NCBI Taxonomy" id="1048396"/>
    <lineage>
        <taxon>Archaea</taxon>
        <taxon>Methanobacteriati</taxon>
        <taxon>Methanobacteriota</taxon>
        <taxon>Stenosarchaea group</taxon>
        <taxon>Halobacteria</taxon>
        <taxon>Halobacteriales</taxon>
        <taxon>Haloferacaceae</taxon>
        <taxon>Halopenitus</taxon>
    </lineage>
</organism>
<evidence type="ECO:0000256" key="8">
    <source>
        <dbReference type="ARBA" id="ARBA00023053"/>
    </source>
</evidence>
<dbReference type="Proteomes" id="UP000199079">
    <property type="component" value="Unassembled WGS sequence"/>
</dbReference>
<evidence type="ECO:0000256" key="7">
    <source>
        <dbReference type="ARBA" id="ARBA00022989"/>
    </source>
</evidence>
<evidence type="ECO:0000256" key="10">
    <source>
        <dbReference type="ARBA" id="ARBA00023136"/>
    </source>
</evidence>
<keyword evidence="10 13" id="KW-0472">Membrane</keyword>
<feature type="transmembrane region" description="Helical" evidence="13">
    <location>
        <begin position="189"/>
        <end position="214"/>
    </location>
</feature>
<dbReference type="CDD" id="cd10322">
    <property type="entry name" value="SLC5sbd"/>
    <property type="match status" value="1"/>
</dbReference>
<evidence type="ECO:0000313" key="15">
    <source>
        <dbReference type="Proteomes" id="UP000199079"/>
    </source>
</evidence>
<feature type="transmembrane region" description="Helical" evidence="13">
    <location>
        <begin position="158"/>
        <end position="177"/>
    </location>
</feature>
<feature type="transmembrane region" description="Helical" evidence="13">
    <location>
        <begin position="419"/>
        <end position="438"/>
    </location>
</feature>
<dbReference type="InterPro" id="IPR001734">
    <property type="entry name" value="Na/solute_symporter"/>
</dbReference>
<dbReference type="EMBL" id="FNPC01000003">
    <property type="protein sequence ID" value="SDY12450.1"/>
    <property type="molecule type" value="Genomic_DNA"/>
</dbReference>
<name>A0A1H3HAR6_9EURY</name>
<keyword evidence="8" id="KW-0915">Sodium</keyword>
<evidence type="ECO:0000256" key="5">
    <source>
        <dbReference type="ARBA" id="ARBA00022692"/>
    </source>
</evidence>
<dbReference type="Gene3D" id="1.20.1730.10">
    <property type="entry name" value="Sodium/glucose cotransporter"/>
    <property type="match status" value="1"/>
</dbReference>
<dbReference type="PANTHER" id="PTHR48086">
    <property type="entry name" value="SODIUM/PROLINE SYMPORTER-RELATED"/>
    <property type="match status" value="1"/>
</dbReference>
<dbReference type="GO" id="GO:0006814">
    <property type="term" value="P:sodium ion transport"/>
    <property type="evidence" value="ECO:0007669"/>
    <property type="project" value="UniProtKB-KW"/>
</dbReference>
<dbReference type="InterPro" id="IPR038377">
    <property type="entry name" value="Na/Glc_symporter_sf"/>
</dbReference>
<comment type="similarity">
    <text evidence="2 12">Belongs to the sodium:solute symporter (SSF) (TC 2.A.21) family.</text>
</comment>
<keyword evidence="15" id="KW-1185">Reference proteome</keyword>
<keyword evidence="11" id="KW-0739">Sodium transport</keyword>
<keyword evidence="9" id="KW-0406">Ion transport</keyword>
<feature type="transmembrane region" description="Helical" evidence="13">
    <location>
        <begin position="272"/>
        <end position="294"/>
    </location>
</feature>
<dbReference type="GO" id="GO:0015293">
    <property type="term" value="F:symporter activity"/>
    <property type="evidence" value="ECO:0007669"/>
    <property type="project" value="UniProtKB-KW"/>
</dbReference>
<evidence type="ECO:0000256" key="3">
    <source>
        <dbReference type="ARBA" id="ARBA00022448"/>
    </source>
</evidence>
<dbReference type="PANTHER" id="PTHR48086:SF3">
    <property type="entry name" value="SODIUM_PROLINE SYMPORTER"/>
    <property type="match status" value="1"/>
</dbReference>
<accession>A0A1H3HAR6</accession>
<feature type="transmembrane region" description="Helical" evidence="13">
    <location>
        <begin position="6"/>
        <end position="26"/>
    </location>
</feature>
<evidence type="ECO:0000256" key="4">
    <source>
        <dbReference type="ARBA" id="ARBA00022475"/>
    </source>
</evidence>
<evidence type="ECO:0000256" key="12">
    <source>
        <dbReference type="RuleBase" id="RU362091"/>
    </source>
</evidence>